<feature type="region of interest" description="Disordered" evidence="1">
    <location>
        <begin position="252"/>
        <end position="275"/>
    </location>
</feature>
<evidence type="ECO:0000313" key="3">
    <source>
        <dbReference type="Proteomes" id="UP000695562"/>
    </source>
</evidence>
<proteinExistence type="predicted"/>
<protein>
    <submittedName>
        <fullName evidence="2">Uncharacterized protein</fullName>
    </submittedName>
</protein>
<reference evidence="2" key="1">
    <citation type="submission" date="2020-01" db="EMBL/GenBank/DDBJ databases">
        <title>Development of genomics and gene disruption for Polysphondylium violaceum indicates a role for the polyketide synthase stlB in stalk morphogenesis.</title>
        <authorList>
            <person name="Narita B."/>
            <person name="Kawabe Y."/>
            <person name="Kin K."/>
            <person name="Saito T."/>
            <person name="Gibbs R."/>
            <person name="Kuspa A."/>
            <person name="Muzny D."/>
            <person name="Queller D."/>
            <person name="Richards S."/>
            <person name="Strassman J."/>
            <person name="Sucgang R."/>
            <person name="Worley K."/>
            <person name="Schaap P."/>
        </authorList>
    </citation>
    <scope>NUCLEOTIDE SEQUENCE</scope>
    <source>
        <strain evidence="2">QSvi11</strain>
    </source>
</reference>
<dbReference type="Proteomes" id="UP000695562">
    <property type="component" value="Unassembled WGS sequence"/>
</dbReference>
<dbReference type="EMBL" id="AJWJ01000442">
    <property type="protein sequence ID" value="KAF2070832.1"/>
    <property type="molecule type" value="Genomic_DNA"/>
</dbReference>
<evidence type="ECO:0000256" key="1">
    <source>
        <dbReference type="SAM" id="MobiDB-lite"/>
    </source>
</evidence>
<accession>A0A8J4V1V3</accession>
<name>A0A8J4V1V3_9MYCE</name>
<keyword evidence="3" id="KW-1185">Reference proteome</keyword>
<dbReference type="OrthoDB" id="22466at2759"/>
<gene>
    <name evidence="2" type="ORF">CYY_007856</name>
</gene>
<organism evidence="2 3">
    <name type="scientific">Polysphondylium violaceum</name>
    <dbReference type="NCBI Taxonomy" id="133409"/>
    <lineage>
        <taxon>Eukaryota</taxon>
        <taxon>Amoebozoa</taxon>
        <taxon>Evosea</taxon>
        <taxon>Eumycetozoa</taxon>
        <taxon>Dictyostelia</taxon>
        <taxon>Dictyosteliales</taxon>
        <taxon>Dictyosteliaceae</taxon>
        <taxon>Polysphondylium</taxon>
    </lineage>
</organism>
<evidence type="ECO:0000313" key="2">
    <source>
        <dbReference type="EMBL" id="KAF2070832.1"/>
    </source>
</evidence>
<dbReference type="AlphaFoldDB" id="A0A8J4V1V3"/>
<feature type="compositionally biased region" description="Polar residues" evidence="1">
    <location>
        <begin position="259"/>
        <end position="268"/>
    </location>
</feature>
<sequence>MTDPVYHKEWINRTHNPHPREFIRGYHTGAVCEHNKKGHLRALPKHRYIDNYKGKEDPKYYSNYLYENPRVHNIGYHERSYLLKGVEWYVPIAYEKPYYIEKVHRNDTVTRHDLQGLNQFNGRVLATRLDDHGVYDYHMDPLYNNKIINDETKMAKQQKRNEQLAQKRILEKEATNRVIDRNAMINKKVEEGHGPIYTNPQVEETITTTEYIAQPMYREETVLVPVETIYTEVAEPTIDYSKYVGDKDDLKMSEDMSSRHPQMASTGSNLGGMNKQSKQVYRQEKIVKKSNDGGMSWVSDDTVPAVNQTEKINYVDINGNPVEQTLMRTN</sequence>
<comment type="caution">
    <text evidence="2">The sequence shown here is derived from an EMBL/GenBank/DDBJ whole genome shotgun (WGS) entry which is preliminary data.</text>
</comment>